<dbReference type="CDD" id="cd00075">
    <property type="entry name" value="HATPase"/>
    <property type="match status" value="1"/>
</dbReference>
<evidence type="ECO:0000256" key="9">
    <source>
        <dbReference type="ARBA" id="ARBA00023012"/>
    </source>
</evidence>
<evidence type="ECO:0000256" key="1">
    <source>
        <dbReference type="ARBA" id="ARBA00000085"/>
    </source>
</evidence>
<dbReference type="GO" id="GO:0016020">
    <property type="term" value="C:membrane"/>
    <property type="evidence" value="ECO:0007669"/>
    <property type="project" value="UniProtKB-SubCell"/>
</dbReference>
<dbReference type="PROSITE" id="PS50109">
    <property type="entry name" value="HIS_KIN"/>
    <property type="match status" value="1"/>
</dbReference>
<dbReference type="InterPro" id="IPR036097">
    <property type="entry name" value="HisK_dim/P_sf"/>
</dbReference>
<evidence type="ECO:0000256" key="2">
    <source>
        <dbReference type="ARBA" id="ARBA00004370"/>
    </source>
</evidence>
<dbReference type="GO" id="GO:0005524">
    <property type="term" value="F:ATP binding"/>
    <property type="evidence" value="ECO:0007669"/>
    <property type="project" value="UniProtKB-KW"/>
</dbReference>
<evidence type="ECO:0000256" key="11">
    <source>
        <dbReference type="SAM" id="Phobius"/>
    </source>
</evidence>
<dbReference type="Proteomes" id="UP000027059">
    <property type="component" value="Chromosome"/>
</dbReference>
<feature type="transmembrane region" description="Helical" evidence="11">
    <location>
        <begin position="192"/>
        <end position="214"/>
    </location>
</feature>
<feature type="coiled-coil region" evidence="10">
    <location>
        <begin position="270"/>
        <end position="304"/>
    </location>
</feature>
<keyword evidence="8" id="KW-0067">ATP-binding</keyword>
<proteinExistence type="predicted"/>
<comment type="catalytic activity">
    <reaction evidence="1">
        <text>ATP + protein L-histidine = ADP + protein N-phospho-L-histidine.</text>
        <dbReference type="EC" id="2.7.13.3"/>
    </reaction>
</comment>
<name>A0A059XN85_9BACT</name>
<evidence type="ECO:0000256" key="4">
    <source>
        <dbReference type="ARBA" id="ARBA00022553"/>
    </source>
</evidence>
<dbReference type="Gene3D" id="1.10.287.130">
    <property type="match status" value="1"/>
</dbReference>
<evidence type="ECO:0000256" key="7">
    <source>
        <dbReference type="ARBA" id="ARBA00022777"/>
    </source>
</evidence>
<dbReference type="RefSeq" id="WP_014960111.1">
    <property type="nucleotide sequence ID" value="NZ_CP007243.1"/>
</dbReference>
<comment type="subcellular location">
    <subcellularLocation>
        <location evidence="2">Membrane</location>
    </subcellularLocation>
</comment>
<dbReference type="OrthoDB" id="1931120at2"/>
<dbReference type="CDD" id="cd06225">
    <property type="entry name" value="HAMP"/>
    <property type="match status" value="1"/>
</dbReference>
<dbReference type="SMART" id="SM00388">
    <property type="entry name" value="HisKA"/>
    <property type="match status" value="1"/>
</dbReference>
<keyword evidence="11" id="KW-1133">Transmembrane helix</keyword>
<keyword evidence="7 14" id="KW-0418">Kinase</keyword>
<sequence>MKYIRIQSLMIFLIGILIVCLMGAFAIWDTLLIKRNVMGSLRDEGRLIGQEFAFGVDMRHEADRFVGGEIGKTGPQARALVGEITSIRREMQALMAIRHNVIRLDLMTRHEGLPRLVSSSGAPLTPNELKAHALVHAGQKEWMSLKEKNGLRSFLYVVVPFFHQKQRQGTVGVGISLYEAHTLVRNELERTLILLFIGFLALAAILSMAVRALLLNPVHQISGAMTKVGEGHLEEGPVLEASREAYDLASSFNQMVKMLSDRTRENHLLLSQVKELNSSLTRRIEEATRELVRKNDSLEQAGKEKFYLQRKLSEMERMAAIGEGLAIVAHELGNPLHSISGHIELALEEQSLSPPISKHLQIVQGQIDRMINVIRKLLMMSRRERTHAEPVLVSDLVCDILKLLSPRLEKSRISVETTFPDPCPRIDSDLEGLQSILINFLENALDATGSGGSIRIRCLEEEGFLTLHVQDSGPGIPPESRDRIFEPFFTTKPHGTGLGLAICRKIIDDLGGDLRLGDGPGGHFILTIPFVPFSSEKLSRLLEQDS</sequence>
<evidence type="ECO:0000313" key="15">
    <source>
        <dbReference type="Proteomes" id="UP000027059"/>
    </source>
</evidence>
<dbReference type="AlphaFoldDB" id="A0A059XN85"/>
<keyword evidence="11" id="KW-0472">Membrane</keyword>
<keyword evidence="6" id="KW-0547">Nucleotide-binding</keyword>
<evidence type="ECO:0000259" key="13">
    <source>
        <dbReference type="PROSITE" id="PS50885"/>
    </source>
</evidence>
<dbReference type="Pfam" id="PF00512">
    <property type="entry name" value="HisKA"/>
    <property type="match status" value="1"/>
</dbReference>
<dbReference type="HOGENOM" id="CLU_000445_89_29_0"/>
<protein>
    <recommendedName>
        <fullName evidence="3">histidine kinase</fullName>
        <ecNumber evidence="3">2.7.13.3</ecNumber>
    </recommendedName>
</protein>
<dbReference type="KEGG" id="lfp:Y981_01780"/>
<dbReference type="Pfam" id="PF02518">
    <property type="entry name" value="HATPase_c"/>
    <property type="match status" value="1"/>
</dbReference>
<gene>
    <name evidence="14" type="ORF">Y981_01780</name>
</gene>
<feature type="transmembrane region" description="Helical" evidence="11">
    <location>
        <begin position="6"/>
        <end position="28"/>
    </location>
</feature>
<dbReference type="Gene3D" id="3.30.565.10">
    <property type="entry name" value="Histidine kinase-like ATPase, C-terminal domain"/>
    <property type="match status" value="1"/>
</dbReference>
<dbReference type="InterPro" id="IPR003660">
    <property type="entry name" value="HAMP_dom"/>
</dbReference>
<accession>A0A059XN85</accession>
<keyword evidence="5" id="KW-0808">Transferase</keyword>
<dbReference type="PANTHER" id="PTHR43065:SF10">
    <property type="entry name" value="PEROXIDE STRESS-ACTIVATED HISTIDINE KINASE MAK3"/>
    <property type="match status" value="1"/>
</dbReference>
<evidence type="ECO:0000313" key="14">
    <source>
        <dbReference type="EMBL" id="AIA30004.1"/>
    </source>
</evidence>
<evidence type="ECO:0000256" key="6">
    <source>
        <dbReference type="ARBA" id="ARBA00022741"/>
    </source>
</evidence>
<dbReference type="InterPro" id="IPR003594">
    <property type="entry name" value="HATPase_dom"/>
</dbReference>
<dbReference type="PANTHER" id="PTHR43065">
    <property type="entry name" value="SENSOR HISTIDINE KINASE"/>
    <property type="match status" value="1"/>
</dbReference>
<evidence type="ECO:0000259" key="12">
    <source>
        <dbReference type="PROSITE" id="PS50109"/>
    </source>
</evidence>
<feature type="domain" description="Histidine kinase" evidence="12">
    <location>
        <begin position="327"/>
        <end position="532"/>
    </location>
</feature>
<evidence type="ECO:0000256" key="5">
    <source>
        <dbReference type="ARBA" id="ARBA00022679"/>
    </source>
</evidence>
<reference evidence="14 15" key="2">
    <citation type="journal article" date="2015" name="Biomed. Res. Int.">
        <title>Effects of Arsenite Resistance on the Growth and Functional Gene Expression of Leptospirillum ferriphilum and Acidithiobacillus thiooxidans in Pure Culture and Coculture.</title>
        <authorList>
            <person name="Jiang H."/>
            <person name="Liang Y."/>
            <person name="Yin H."/>
            <person name="Xiao Y."/>
            <person name="Guo X."/>
            <person name="Xu Y."/>
            <person name="Hu Q."/>
            <person name="Liu H."/>
            <person name="Liu X."/>
        </authorList>
    </citation>
    <scope>NUCLEOTIDE SEQUENCE [LARGE SCALE GENOMIC DNA]</scope>
    <source>
        <strain evidence="14 15">YSK</strain>
    </source>
</reference>
<evidence type="ECO:0000256" key="10">
    <source>
        <dbReference type="SAM" id="Coils"/>
    </source>
</evidence>
<dbReference type="SUPFAM" id="SSF47384">
    <property type="entry name" value="Homodimeric domain of signal transducing histidine kinase"/>
    <property type="match status" value="1"/>
</dbReference>
<dbReference type="Gene3D" id="6.10.340.10">
    <property type="match status" value="1"/>
</dbReference>
<keyword evidence="9" id="KW-0902">Two-component regulatory system</keyword>
<dbReference type="CDD" id="cd00082">
    <property type="entry name" value="HisKA"/>
    <property type="match status" value="1"/>
</dbReference>
<dbReference type="InterPro" id="IPR036890">
    <property type="entry name" value="HATPase_C_sf"/>
</dbReference>
<dbReference type="GO" id="GO:0000155">
    <property type="term" value="F:phosphorelay sensor kinase activity"/>
    <property type="evidence" value="ECO:0007669"/>
    <property type="project" value="InterPro"/>
</dbReference>
<evidence type="ECO:0000256" key="8">
    <source>
        <dbReference type="ARBA" id="ARBA00022840"/>
    </source>
</evidence>
<keyword evidence="15" id="KW-1185">Reference proteome</keyword>
<feature type="domain" description="HAMP" evidence="13">
    <location>
        <begin position="212"/>
        <end position="264"/>
    </location>
</feature>
<dbReference type="InterPro" id="IPR005467">
    <property type="entry name" value="His_kinase_dom"/>
</dbReference>
<dbReference type="SUPFAM" id="SSF55874">
    <property type="entry name" value="ATPase domain of HSP90 chaperone/DNA topoisomerase II/histidine kinase"/>
    <property type="match status" value="1"/>
</dbReference>
<dbReference type="SMART" id="SM00304">
    <property type="entry name" value="HAMP"/>
    <property type="match status" value="1"/>
</dbReference>
<dbReference type="PRINTS" id="PR00344">
    <property type="entry name" value="BCTRLSENSOR"/>
</dbReference>
<dbReference type="EC" id="2.7.13.3" evidence="3"/>
<dbReference type="InterPro" id="IPR003661">
    <property type="entry name" value="HisK_dim/P_dom"/>
</dbReference>
<dbReference type="EMBL" id="CP007243">
    <property type="protein sequence ID" value="AIA30004.1"/>
    <property type="molecule type" value="Genomic_DNA"/>
</dbReference>
<evidence type="ECO:0000256" key="3">
    <source>
        <dbReference type="ARBA" id="ARBA00012438"/>
    </source>
</evidence>
<organism evidence="14 15">
    <name type="scientific">Leptospirillum ferriphilum YSK</name>
    <dbReference type="NCBI Taxonomy" id="1441628"/>
    <lineage>
        <taxon>Bacteria</taxon>
        <taxon>Pseudomonadati</taxon>
        <taxon>Nitrospirota</taxon>
        <taxon>Nitrospiria</taxon>
        <taxon>Nitrospirales</taxon>
        <taxon>Nitrospiraceae</taxon>
        <taxon>Leptospirillum</taxon>
    </lineage>
</organism>
<keyword evidence="11" id="KW-0812">Transmembrane</keyword>
<keyword evidence="10" id="KW-0175">Coiled coil</keyword>
<dbReference type="PROSITE" id="PS50885">
    <property type="entry name" value="HAMP"/>
    <property type="match status" value="1"/>
</dbReference>
<dbReference type="InterPro" id="IPR004358">
    <property type="entry name" value="Sig_transdc_His_kin-like_C"/>
</dbReference>
<dbReference type="SMART" id="SM00387">
    <property type="entry name" value="HATPase_c"/>
    <property type="match status" value="1"/>
</dbReference>
<keyword evidence="4" id="KW-0597">Phosphoprotein</keyword>
<reference evidence="15" key="1">
    <citation type="submission" date="2014-02" db="EMBL/GenBank/DDBJ databases">
        <title>Complete genome sequence and comparative genomic analysis of the nitrogen-fixing bacterium Leptospirillum ferriphilum YSK.</title>
        <authorList>
            <person name="Guo X."/>
            <person name="Yin H."/>
            <person name="Liang Y."/>
            <person name="Hu Q."/>
            <person name="Ma L."/>
            <person name="Xiao Y."/>
            <person name="Zhang X."/>
            <person name="Qiu G."/>
            <person name="Liu X."/>
        </authorList>
    </citation>
    <scope>NUCLEOTIDE SEQUENCE [LARGE SCALE GENOMIC DNA]</scope>
    <source>
        <strain evidence="15">YSK</strain>
    </source>
</reference>